<dbReference type="Proteomes" id="UP001295684">
    <property type="component" value="Unassembled WGS sequence"/>
</dbReference>
<protein>
    <submittedName>
        <fullName evidence="1">Uncharacterized protein</fullName>
    </submittedName>
</protein>
<keyword evidence="2" id="KW-1185">Reference proteome</keyword>
<name>A0AAD1XLG3_EUPCR</name>
<dbReference type="AlphaFoldDB" id="A0AAD1XLG3"/>
<organism evidence="1 2">
    <name type="scientific">Euplotes crassus</name>
    <dbReference type="NCBI Taxonomy" id="5936"/>
    <lineage>
        <taxon>Eukaryota</taxon>
        <taxon>Sar</taxon>
        <taxon>Alveolata</taxon>
        <taxon>Ciliophora</taxon>
        <taxon>Intramacronucleata</taxon>
        <taxon>Spirotrichea</taxon>
        <taxon>Hypotrichia</taxon>
        <taxon>Euplotida</taxon>
        <taxon>Euplotidae</taxon>
        <taxon>Moneuplotes</taxon>
    </lineage>
</organism>
<reference evidence="1" key="1">
    <citation type="submission" date="2023-07" db="EMBL/GenBank/DDBJ databases">
        <authorList>
            <consortium name="AG Swart"/>
            <person name="Singh M."/>
            <person name="Singh A."/>
            <person name="Seah K."/>
            <person name="Emmerich C."/>
        </authorList>
    </citation>
    <scope>NUCLEOTIDE SEQUENCE</scope>
    <source>
        <strain evidence="1">DP1</strain>
    </source>
</reference>
<sequence>MPKSHERYAYIQNCSLKKARCARDQKKWNLANSLMPSYLTGLLLRVF</sequence>
<evidence type="ECO:0000313" key="1">
    <source>
        <dbReference type="EMBL" id="CAI2374847.1"/>
    </source>
</evidence>
<gene>
    <name evidence="1" type="ORF">ECRASSUSDP1_LOCUS16205</name>
</gene>
<evidence type="ECO:0000313" key="2">
    <source>
        <dbReference type="Proteomes" id="UP001295684"/>
    </source>
</evidence>
<accession>A0AAD1XLG3</accession>
<comment type="caution">
    <text evidence="1">The sequence shown here is derived from an EMBL/GenBank/DDBJ whole genome shotgun (WGS) entry which is preliminary data.</text>
</comment>
<proteinExistence type="predicted"/>
<dbReference type="EMBL" id="CAMPGE010016275">
    <property type="protein sequence ID" value="CAI2374847.1"/>
    <property type="molecule type" value="Genomic_DNA"/>
</dbReference>